<organism evidence="3 4">
    <name type="scientific">Ornithinibacillus salinisoli</name>
    <dbReference type="NCBI Taxonomy" id="1848459"/>
    <lineage>
        <taxon>Bacteria</taxon>
        <taxon>Bacillati</taxon>
        <taxon>Bacillota</taxon>
        <taxon>Bacilli</taxon>
        <taxon>Bacillales</taxon>
        <taxon>Bacillaceae</taxon>
        <taxon>Ornithinibacillus</taxon>
    </lineage>
</organism>
<reference evidence="4" key="1">
    <citation type="journal article" date="2019" name="Int. J. Syst. Evol. Microbiol.">
        <title>The Global Catalogue of Microorganisms (GCM) 10K type strain sequencing project: providing services to taxonomists for standard genome sequencing and annotation.</title>
        <authorList>
            <consortium name="The Broad Institute Genomics Platform"/>
            <consortium name="The Broad Institute Genome Sequencing Center for Infectious Disease"/>
            <person name="Wu L."/>
            <person name="Ma J."/>
        </authorList>
    </citation>
    <scope>NUCLEOTIDE SEQUENCE [LARGE SCALE GENOMIC DNA]</scope>
    <source>
        <strain evidence="4">R28</strain>
    </source>
</reference>
<dbReference type="InterPro" id="IPR011009">
    <property type="entry name" value="Kinase-like_dom_sf"/>
</dbReference>
<accession>A0ABW4W1B4</accession>
<name>A0ABW4W1B4_9BACI</name>
<dbReference type="SUPFAM" id="SSF56112">
    <property type="entry name" value="Protein kinase-like (PK-like)"/>
    <property type="match status" value="1"/>
</dbReference>
<comment type="similarity">
    <text evidence="1">Belongs to the pseudomonas-type ThrB family.</text>
</comment>
<dbReference type="Gene3D" id="3.90.1200.10">
    <property type="match status" value="1"/>
</dbReference>
<comment type="caution">
    <text evidence="3">The sequence shown here is derived from an EMBL/GenBank/DDBJ whole genome shotgun (WGS) entry which is preliminary data.</text>
</comment>
<keyword evidence="4" id="KW-1185">Reference proteome</keyword>
<dbReference type="PANTHER" id="PTHR21064:SF6">
    <property type="entry name" value="AMINOGLYCOSIDE PHOSPHOTRANSFERASE DOMAIN-CONTAINING PROTEIN"/>
    <property type="match status" value="1"/>
</dbReference>
<feature type="domain" description="Aminoglycoside phosphotransferase" evidence="2">
    <location>
        <begin position="25"/>
        <end position="231"/>
    </location>
</feature>
<proteinExistence type="inferred from homology"/>
<dbReference type="InterPro" id="IPR002575">
    <property type="entry name" value="Aminoglycoside_PTrfase"/>
</dbReference>
<evidence type="ECO:0000313" key="3">
    <source>
        <dbReference type="EMBL" id="MFD2045529.1"/>
    </source>
</evidence>
<dbReference type="InterPro" id="IPR050249">
    <property type="entry name" value="Pseudomonas-type_ThrB"/>
</dbReference>
<gene>
    <name evidence="3" type="ORF">ACFSJF_14720</name>
</gene>
<dbReference type="RefSeq" id="WP_377558167.1">
    <property type="nucleotide sequence ID" value="NZ_JBHUHQ010000019.1"/>
</dbReference>
<dbReference type="PANTHER" id="PTHR21064">
    <property type="entry name" value="AMINOGLYCOSIDE PHOSPHOTRANSFERASE DOMAIN-CONTAINING PROTEIN-RELATED"/>
    <property type="match status" value="1"/>
</dbReference>
<dbReference type="Pfam" id="PF01636">
    <property type="entry name" value="APH"/>
    <property type="match status" value="1"/>
</dbReference>
<evidence type="ECO:0000313" key="4">
    <source>
        <dbReference type="Proteomes" id="UP001597383"/>
    </source>
</evidence>
<protein>
    <submittedName>
        <fullName evidence="3">Phosphotransferase enzyme family protein</fullName>
    </submittedName>
</protein>
<evidence type="ECO:0000259" key="2">
    <source>
        <dbReference type="Pfam" id="PF01636"/>
    </source>
</evidence>
<dbReference type="Proteomes" id="UP001597383">
    <property type="component" value="Unassembled WGS sequence"/>
</dbReference>
<sequence length="329" mass="38944">MMDNILLSKGAKRFGVKVSDLELIGGFSNNVFECKSTKQNFILKFYLSTIYEKSSIEAEIDWISYLLMSDLHVTAPIPSQDGHLMEILPLDHGEACYVVGFEKAKGAFIDISSPHDWNTDFYYRWGKTLGRIHFLSKKYKPSNPRIRRQDWNKGKIFIEENGVTDGVRQKWDMYIKELEQLPKGENAYGMIHNDLHHKNFYIDNSKIILFDFGDCEYNWFVYDIAIVIYHALQTMNGNGIQQRREFARLFMNSFIEGYHTENQLCVEWINKLPFFLNYRQLYSYMYFSKFLTQEQKNNKKINQILHSMKHKIENDIPYIDFQLEIGLFT</sequence>
<dbReference type="Gene3D" id="3.30.200.20">
    <property type="entry name" value="Phosphorylase Kinase, domain 1"/>
    <property type="match status" value="1"/>
</dbReference>
<evidence type="ECO:0000256" key="1">
    <source>
        <dbReference type="ARBA" id="ARBA00038240"/>
    </source>
</evidence>
<dbReference type="EMBL" id="JBHUHQ010000019">
    <property type="protein sequence ID" value="MFD2045529.1"/>
    <property type="molecule type" value="Genomic_DNA"/>
</dbReference>